<dbReference type="AlphaFoldDB" id="A0AAN9ERV7"/>
<dbReference type="EMBL" id="JAYWIO010000005">
    <property type="protein sequence ID" value="KAK7259980.1"/>
    <property type="molecule type" value="Genomic_DNA"/>
</dbReference>
<reference evidence="6 7" key="1">
    <citation type="submission" date="2024-01" db="EMBL/GenBank/DDBJ databases">
        <title>The genomes of 5 underutilized Papilionoideae crops provide insights into root nodulation and disease resistanc.</title>
        <authorList>
            <person name="Yuan L."/>
        </authorList>
    </citation>
    <scope>NUCLEOTIDE SEQUENCE [LARGE SCALE GENOMIC DNA]</scope>
    <source>
        <strain evidence="6">ZHUSHIDOU_FW_LH</strain>
        <tissue evidence="6">Leaf</tissue>
    </source>
</reference>
<dbReference type="Proteomes" id="UP001372338">
    <property type="component" value="Unassembled WGS sequence"/>
</dbReference>
<protein>
    <recommendedName>
        <fullName evidence="8">TF-B3 domain-containing protein</fullName>
    </recommendedName>
</protein>
<evidence type="ECO:0000256" key="2">
    <source>
        <dbReference type="ARBA" id="ARBA00023015"/>
    </source>
</evidence>
<evidence type="ECO:0000256" key="1">
    <source>
        <dbReference type="ARBA" id="ARBA00004123"/>
    </source>
</evidence>
<evidence type="ECO:0000256" key="3">
    <source>
        <dbReference type="ARBA" id="ARBA00023125"/>
    </source>
</evidence>
<keyword evidence="4" id="KW-0804">Transcription</keyword>
<keyword evidence="2" id="KW-0805">Transcription regulation</keyword>
<dbReference type="SUPFAM" id="SSF101936">
    <property type="entry name" value="DNA-binding pseudobarrel domain"/>
    <property type="match status" value="1"/>
</dbReference>
<accession>A0AAN9ERV7</accession>
<evidence type="ECO:0008006" key="8">
    <source>
        <dbReference type="Google" id="ProtNLM"/>
    </source>
</evidence>
<organism evidence="6 7">
    <name type="scientific">Crotalaria pallida</name>
    <name type="common">Smooth rattlebox</name>
    <name type="synonym">Crotalaria striata</name>
    <dbReference type="NCBI Taxonomy" id="3830"/>
    <lineage>
        <taxon>Eukaryota</taxon>
        <taxon>Viridiplantae</taxon>
        <taxon>Streptophyta</taxon>
        <taxon>Embryophyta</taxon>
        <taxon>Tracheophyta</taxon>
        <taxon>Spermatophyta</taxon>
        <taxon>Magnoliopsida</taxon>
        <taxon>eudicotyledons</taxon>
        <taxon>Gunneridae</taxon>
        <taxon>Pentapetalae</taxon>
        <taxon>rosids</taxon>
        <taxon>fabids</taxon>
        <taxon>Fabales</taxon>
        <taxon>Fabaceae</taxon>
        <taxon>Papilionoideae</taxon>
        <taxon>50 kb inversion clade</taxon>
        <taxon>genistoids sensu lato</taxon>
        <taxon>core genistoids</taxon>
        <taxon>Crotalarieae</taxon>
        <taxon>Crotalaria</taxon>
    </lineage>
</organism>
<keyword evidence="5" id="KW-0539">Nucleus</keyword>
<sequence>MILADSLPLPRSHVQDFLSAKKEHEAILIHHNNSTLVTMSTVPTKSTCFLTNGWKRFAFCNGFTDDDECEVKVYLNHAGQITLEFHKITL</sequence>
<dbReference type="GO" id="GO:0003677">
    <property type="term" value="F:DNA binding"/>
    <property type="evidence" value="ECO:0007669"/>
    <property type="project" value="UniProtKB-KW"/>
</dbReference>
<evidence type="ECO:0000256" key="5">
    <source>
        <dbReference type="ARBA" id="ARBA00023242"/>
    </source>
</evidence>
<gene>
    <name evidence="6" type="ORF">RIF29_25638</name>
</gene>
<comment type="caution">
    <text evidence="6">The sequence shown here is derived from an EMBL/GenBank/DDBJ whole genome shotgun (WGS) entry which is preliminary data.</text>
</comment>
<keyword evidence="3" id="KW-0238">DNA-binding</keyword>
<proteinExistence type="predicted"/>
<evidence type="ECO:0000313" key="6">
    <source>
        <dbReference type="EMBL" id="KAK7259980.1"/>
    </source>
</evidence>
<dbReference type="InterPro" id="IPR015300">
    <property type="entry name" value="DNA-bd_pseudobarrel_sf"/>
</dbReference>
<name>A0AAN9ERV7_CROPI</name>
<evidence type="ECO:0000313" key="7">
    <source>
        <dbReference type="Proteomes" id="UP001372338"/>
    </source>
</evidence>
<comment type="subcellular location">
    <subcellularLocation>
        <location evidence="1">Nucleus</location>
    </subcellularLocation>
</comment>
<dbReference type="Gene3D" id="2.40.330.10">
    <property type="entry name" value="DNA-binding pseudobarrel domain"/>
    <property type="match status" value="1"/>
</dbReference>
<dbReference type="GO" id="GO:0005634">
    <property type="term" value="C:nucleus"/>
    <property type="evidence" value="ECO:0007669"/>
    <property type="project" value="UniProtKB-SubCell"/>
</dbReference>
<evidence type="ECO:0000256" key="4">
    <source>
        <dbReference type="ARBA" id="ARBA00023163"/>
    </source>
</evidence>
<keyword evidence="7" id="KW-1185">Reference proteome</keyword>